<dbReference type="PANTHER" id="PTHR43308:SF5">
    <property type="entry name" value="S-LAYER PROTEIN _ PEPTIDOGLYCAN ENDO-BETA-N-ACETYLGLUCOSAMINIDASE"/>
    <property type="match status" value="1"/>
</dbReference>
<dbReference type="PANTHER" id="PTHR43308">
    <property type="entry name" value="OUTER MEMBRANE PROTEIN ALPHA-RELATED"/>
    <property type="match status" value="1"/>
</dbReference>
<dbReference type="EMBL" id="CP034437">
    <property type="protein sequence ID" value="AZN40128.1"/>
    <property type="molecule type" value="Genomic_DNA"/>
</dbReference>
<organism evidence="4 5">
    <name type="scientific">Paenibacillus albus</name>
    <dbReference type="NCBI Taxonomy" id="2495582"/>
    <lineage>
        <taxon>Bacteria</taxon>
        <taxon>Bacillati</taxon>
        <taxon>Bacillota</taxon>
        <taxon>Bacilli</taxon>
        <taxon>Bacillales</taxon>
        <taxon>Paenibacillaceae</taxon>
        <taxon>Paenibacillus</taxon>
    </lineage>
</organism>
<sequence length="520" mass="54060">MKRKWLTSRTLTMSLAFSLSLGLTAFSTSSAIVQASAAPAVGTTTINDVTNVHAGSTVTISGVTNAAEVIIKVLQPDGIILFFDIVQASDSRYTDSFTLPSTAAAGSQYQIIVGSGSDVAVKSFTIKPSSGGSSPSTPVTPAQPGDNSSSSLLQFEASDVIIPASGPATLDATKGDATQATLSLPASVTKVIDGKSLQITLPSGALTLPSGVLRALASLSGSDTDAKITLQYKRLSSSEALASVTSAGQAGTGLVPQGEVLELVLGVQLADGTVRKLTTFSDPVTITLQLSENATPLLSGIYYISDQGTIAYIGGTVQGDAITASVSHFSKYGVFSYTKAYADIASSYWAADVIAALTAKHIVQGMTSTTFGPKADVSRAEFVTMIARALNLKAASTAPFSDVKAGSWYAESAAAAYEQGIITGTGANLFEPNKPITREEMAVIIAHVYENQIEHADTGGTDADIQSFQDSGTISSWAKEAVQTVVHEKLMIGSDHRFYPRNHATRAEAAQVLYNLLFRG</sequence>
<feature type="domain" description="SLH" evidence="3">
    <location>
        <begin position="337"/>
        <end position="395"/>
    </location>
</feature>
<evidence type="ECO:0000313" key="4">
    <source>
        <dbReference type="EMBL" id="AZN40128.1"/>
    </source>
</evidence>
<accession>A0A3Q8X4W1</accession>
<dbReference type="InterPro" id="IPR051465">
    <property type="entry name" value="Cell_Envelope_Struct_Comp"/>
</dbReference>
<feature type="chain" id="PRO_5039033064" description="SLH domain-containing protein" evidence="2">
    <location>
        <begin position="26"/>
        <end position="520"/>
    </location>
</feature>
<dbReference type="AlphaFoldDB" id="A0A3Q8X4W1"/>
<feature type="region of interest" description="Disordered" evidence="1">
    <location>
        <begin position="127"/>
        <end position="149"/>
    </location>
</feature>
<evidence type="ECO:0000259" key="3">
    <source>
        <dbReference type="PROSITE" id="PS51272"/>
    </source>
</evidence>
<evidence type="ECO:0000256" key="1">
    <source>
        <dbReference type="SAM" id="MobiDB-lite"/>
    </source>
</evidence>
<proteinExistence type="predicted"/>
<evidence type="ECO:0000256" key="2">
    <source>
        <dbReference type="SAM" id="SignalP"/>
    </source>
</evidence>
<dbReference type="InterPro" id="IPR001119">
    <property type="entry name" value="SLH_dom"/>
</dbReference>
<dbReference type="RefSeq" id="WP_126015366.1">
    <property type="nucleotide sequence ID" value="NZ_CP034437.1"/>
</dbReference>
<feature type="compositionally biased region" description="Low complexity" evidence="1">
    <location>
        <begin position="128"/>
        <end position="140"/>
    </location>
</feature>
<feature type="domain" description="SLH" evidence="3">
    <location>
        <begin position="396"/>
        <end position="459"/>
    </location>
</feature>
<evidence type="ECO:0000313" key="5">
    <source>
        <dbReference type="Proteomes" id="UP000272528"/>
    </source>
</evidence>
<name>A0A3Q8X4W1_9BACL</name>
<dbReference type="Proteomes" id="UP000272528">
    <property type="component" value="Chromosome"/>
</dbReference>
<feature type="domain" description="SLH" evidence="3">
    <location>
        <begin position="465"/>
        <end position="520"/>
    </location>
</feature>
<reference evidence="5" key="1">
    <citation type="submission" date="2018-12" db="EMBL/GenBank/DDBJ databases">
        <title>Genome sequence of Peanibacillus sp.</title>
        <authorList>
            <person name="Subramani G."/>
            <person name="Srinivasan S."/>
            <person name="Kim M.K."/>
        </authorList>
    </citation>
    <scope>NUCLEOTIDE SEQUENCE [LARGE SCALE GENOMIC DNA]</scope>
    <source>
        <strain evidence="5">18JY67-1</strain>
    </source>
</reference>
<dbReference type="Pfam" id="PF00395">
    <property type="entry name" value="SLH"/>
    <property type="match status" value="3"/>
</dbReference>
<dbReference type="OrthoDB" id="2727970at2"/>
<keyword evidence="2" id="KW-0732">Signal</keyword>
<protein>
    <recommendedName>
        <fullName evidence="3">SLH domain-containing protein</fullName>
    </recommendedName>
</protein>
<keyword evidence="5" id="KW-1185">Reference proteome</keyword>
<dbReference type="PROSITE" id="PS51272">
    <property type="entry name" value="SLH"/>
    <property type="match status" value="3"/>
</dbReference>
<gene>
    <name evidence="4" type="ORF">EJC50_11050</name>
</gene>
<dbReference type="KEGG" id="palb:EJC50_11050"/>
<feature type="signal peptide" evidence="2">
    <location>
        <begin position="1"/>
        <end position="25"/>
    </location>
</feature>